<dbReference type="Proteomes" id="UP000553632">
    <property type="component" value="Unassembled WGS sequence"/>
</dbReference>
<dbReference type="EMBL" id="JABANO010030285">
    <property type="protein sequence ID" value="KAF4712138.1"/>
    <property type="molecule type" value="Genomic_DNA"/>
</dbReference>
<reference evidence="1 2" key="1">
    <citation type="submission" date="2020-04" db="EMBL/GenBank/DDBJ databases">
        <title>Perkinsus olseni comparative genomics.</title>
        <authorList>
            <person name="Bogema D.R."/>
        </authorList>
    </citation>
    <scope>NUCLEOTIDE SEQUENCE [LARGE SCALE GENOMIC DNA]</scope>
    <source>
        <strain evidence="1 2">ATCC PRA-207</strain>
    </source>
</reference>
<evidence type="ECO:0000313" key="2">
    <source>
        <dbReference type="Proteomes" id="UP000553632"/>
    </source>
</evidence>
<name>A0A7J6QUX9_PEROL</name>
<proteinExistence type="predicted"/>
<protein>
    <submittedName>
        <fullName evidence="1">Uncharacterized protein</fullName>
    </submittedName>
</protein>
<organism evidence="1 2">
    <name type="scientific">Perkinsus olseni</name>
    <name type="common">Perkinsus atlanticus</name>
    <dbReference type="NCBI Taxonomy" id="32597"/>
    <lineage>
        <taxon>Eukaryota</taxon>
        <taxon>Sar</taxon>
        <taxon>Alveolata</taxon>
        <taxon>Perkinsozoa</taxon>
        <taxon>Perkinsea</taxon>
        <taxon>Perkinsida</taxon>
        <taxon>Perkinsidae</taxon>
        <taxon>Perkinsus</taxon>
    </lineage>
</organism>
<gene>
    <name evidence="1" type="ORF">FOZ63_021448</name>
</gene>
<comment type="caution">
    <text evidence="1">The sequence shown here is derived from an EMBL/GenBank/DDBJ whole genome shotgun (WGS) entry which is preliminary data.</text>
</comment>
<accession>A0A7J6QUX9</accession>
<dbReference type="AlphaFoldDB" id="A0A7J6QUX9"/>
<sequence length="80" mass="9639">MDLITEDEFLNRGKKYRAEVLDCLKTSAKHKRAPIIDMFNDVYDDMPWHLREHIIRYDDLKAHIDRNTTAYNLSLYQQQP</sequence>
<dbReference type="Gene3D" id="3.40.50.970">
    <property type="match status" value="1"/>
</dbReference>
<keyword evidence="2" id="KW-1185">Reference proteome</keyword>
<evidence type="ECO:0000313" key="1">
    <source>
        <dbReference type="EMBL" id="KAF4712138.1"/>
    </source>
</evidence>